<name>A0A5E4N544_9HEMI</name>
<dbReference type="Proteomes" id="UP000325440">
    <property type="component" value="Unassembled WGS sequence"/>
</dbReference>
<evidence type="ECO:0000256" key="1">
    <source>
        <dbReference type="ARBA" id="ARBA00004123"/>
    </source>
</evidence>
<dbReference type="EMBL" id="CABPRJ010001435">
    <property type="protein sequence ID" value="VVC36678.1"/>
    <property type="molecule type" value="Genomic_DNA"/>
</dbReference>
<feature type="domain" description="INTS8 TPR repeats" evidence="6">
    <location>
        <begin position="505"/>
        <end position="981"/>
    </location>
</feature>
<dbReference type="GO" id="GO:0032039">
    <property type="term" value="C:integrator complex"/>
    <property type="evidence" value="ECO:0007669"/>
    <property type="project" value="TreeGrafter"/>
</dbReference>
<evidence type="ECO:0000313" key="7">
    <source>
        <dbReference type="EMBL" id="VVC36678.1"/>
    </source>
</evidence>
<organism evidence="7 8">
    <name type="scientific">Cinara cedri</name>
    <dbReference type="NCBI Taxonomy" id="506608"/>
    <lineage>
        <taxon>Eukaryota</taxon>
        <taxon>Metazoa</taxon>
        <taxon>Ecdysozoa</taxon>
        <taxon>Arthropoda</taxon>
        <taxon>Hexapoda</taxon>
        <taxon>Insecta</taxon>
        <taxon>Pterygota</taxon>
        <taxon>Neoptera</taxon>
        <taxon>Paraneoptera</taxon>
        <taxon>Hemiptera</taxon>
        <taxon>Sternorrhyncha</taxon>
        <taxon>Aphidomorpha</taxon>
        <taxon>Aphidoidea</taxon>
        <taxon>Aphididae</taxon>
        <taxon>Lachninae</taxon>
        <taxon>Cinara</taxon>
    </lineage>
</organism>
<dbReference type="PANTHER" id="PTHR13350:SF1">
    <property type="entry name" value="INTEGRATOR COMPLEX SUBUNIT 8"/>
    <property type="match status" value="1"/>
</dbReference>
<dbReference type="GO" id="GO:0034472">
    <property type="term" value="P:snRNA 3'-end processing"/>
    <property type="evidence" value="ECO:0007669"/>
    <property type="project" value="InterPro"/>
</dbReference>
<dbReference type="Pfam" id="PF25756">
    <property type="entry name" value="TPR_INTS8"/>
    <property type="match status" value="1"/>
</dbReference>
<evidence type="ECO:0000256" key="2">
    <source>
        <dbReference type="ARBA" id="ARBA00004286"/>
    </source>
</evidence>
<evidence type="ECO:0000256" key="3">
    <source>
        <dbReference type="ARBA" id="ARBA00007147"/>
    </source>
</evidence>
<evidence type="ECO:0000313" key="8">
    <source>
        <dbReference type="Proteomes" id="UP000325440"/>
    </source>
</evidence>
<dbReference type="PANTHER" id="PTHR13350">
    <property type="entry name" value="INTEGRATOR COMPLEX SUBUNIT 8"/>
    <property type="match status" value="1"/>
</dbReference>
<dbReference type="AlphaFoldDB" id="A0A5E4N544"/>
<dbReference type="SUPFAM" id="SSF48452">
    <property type="entry name" value="TPR-like"/>
    <property type="match status" value="1"/>
</dbReference>
<dbReference type="InterPro" id="IPR057980">
    <property type="entry name" value="TPR_INTS8"/>
</dbReference>
<keyword evidence="8" id="KW-1185">Reference proteome</keyword>
<dbReference type="OrthoDB" id="64340at2759"/>
<reference evidence="7 8" key="1">
    <citation type="submission" date="2019-08" db="EMBL/GenBank/DDBJ databases">
        <authorList>
            <person name="Alioto T."/>
            <person name="Alioto T."/>
            <person name="Gomez Garrido J."/>
        </authorList>
    </citation>
    <scope>NUCLEOTIDE SEQUENCE [LARGE SCALE GENOMIC DNA]</scope>
</reference>
<dbReference type="InterPro" id="IPR038751">
    <property type="entry name" value="INTS8"/>
</dbReference>
<protein>
    <submittedName>
        <fullName evidence="7">Tetratricopeptide-like helical domain</fullName>
    </submittedName>
</protein>
<sequence length="984" mass="114468">MDVDLLRPGMIPIAPNTKLWFEFLIEPSLLEEHLKKPNADPSATELLIKFLYSSMERPKDSPPIEIDDLMDHSKIDKKMEYRKRKKYECLKILSMKIVSFWEWDLSILQTRIPISLQIIFVQDLLDLVSNGLNLIGFEAHIAIEDLSLLKDEQLFAIALFHRWTLTVIINYTLSKKSTFTLGPIQDGNEDVLLKLEMQSELSEKMLLRLMDLKRPSYTIPTMDVFDPPNELKPLSCIWFKGLTVSSAEFRSQIMYDYAKYKFFKEQYKEAGIYFYMCKELNTNLTPSRFHKIKFEELNGFCVACSSEITNDSSLLMQFLYSTQSNYNGILKILESDNQIMKIPLFLRDSLELDLASMLSLGKFTASRDMLLHIQTMNAIRRASVTSKEIVLLPPEDYVTKIKFNMRGPDIFLKDLKLCIVNKDATFRKTLKMFVCNVLLKCPKNLVKDILKDGHKEICELFGEEDIQQLLSLPEDLPTININMSERLDQLKITQTNRINVQKVLLKNKISTEYNPSNLRNLLQQLHKMDMDPMFSIMDINYKWQVPVPLQSLLMGLPNGMFKFLVITLVAKAKEMLKLNDFEKSKLLLQEAETETKMGSNIIYTKVRQLISWEGLYTEMLQFQHEFKNFVIGDLVERCKQCLEAVQSDNLLPRQEIAEQCVLTLLNVGEWEYLTKRHYNCFKLPMAIAYTCLDVNKFKGTKKSAKEVWDLVLPVFDYGYGTSNKRPLDGDTQCTQNRVLNQNDIMRVLMSLRDQNAIQIALSLLSKIQNVLRDESALELIMPYLNIWPAIPNGMSIPLRNITEVLGIILNEALKYHPNHIILLKLKGDLQYVMGHYSSAMKWYLEAIVIVSDYFARPVLKPMIEDYVYKRMMKCCMQMQNFTQAAILCLFQDEIDYATAFKCASETNSCDALDEYYDYIWDISLLEFLIYWHTKLNHQEHRQKLLKTIGALELNANNNDEIKREAANIRKLKFLRALSQQYVHP</sequence>
<proteinExistence type="inferred from homology"/>
<evidence type="ECO:0000256" key="5">
    <source>
        <dbReference type="ARBA" id="ARBA00023242"/>
    </source>
</evidence>
<dbReference type="InterPro" id="IPR011990">
    <property type="entry name" value="TPR-like_helical_dom_sf"/>
</dbReference>
<comment type="subcellular location">
    <subcellularLocation>
        <location evidence="2">Chromosome</location>
    </subcellularLocation>
    <subcellularLocation>
        <location evidence="1">Nucleus</location>
    </subcellularLocation>
</comment>
<evidence type="ECO:0000256" key="4">
    <source>
        <dbReference type="ARBA" id="ARBA00022454"/>
    </source>
</evidence>
<gene>
    <name evidence="7" type="ORF">CINCED_3A024636</name>
</gene>
<evidence type="ECO:0000259" key="6">
    <source>
        <dbReference type="Pfam" id="PF25756"/>
    </source>
</evidence>
<accession>A0A5E4N544</accession>
<keyword evidence="5" id="KW-0539">Nucleus</keyword>
<comment type="similarity">
    <text evidence="3">Belongs to the Integrator subunit 8 family.</text>
</comment>
<dbReference type="GO" id="GO:0005694">
    <property type="term" value="C:chromosome"/>
    <property type="evidence" value="ECO:0007669"/>
    <property type="project" value="UniProtKB-SubCell"/>
</dbReference>
<keyword evidence="4" id="KW-0158">Chromosome</keyword>